<evidence type="ECO:0000256" key="1">
    <source>
        <dbReference type="SAM" id="MobiDB-lite"/>
    </source>
</evidence>
<dbReference type="EMBL" id="CAUOFW020001303">
    <property type="protein sequence ID" value="CAK9143460.1"/>
    <property type="molecule type" value="Genomic_DNA"/>
</dbReference>
<reference evidence="3" key="1">
    <citation type="submission" date="2013-01" db="EMBL/GenBank/DDBJ databases">
        <authorList>
            <person name="Acevedo R.M."/>
            <person name="Ruiz O.A."/>
            <person name="Sansberro P.A."/>
        </authorList>
    </citation>
    <scope>NUCLEOTIDE SEQUENCE</scope>
</reference>
<dbReference type="Pfam" id="PF25821">
    <property type="entry name" value="DUF7950"/>
    <property type="match status" value="1"/>
</dbReference>
<evidence type="ECO:0000259" key="2">
    <source>
        <dbReference type="Pfam" id="PF25821"/>
    </source>
</evidence>
<organism evidence="3">
    <name type="scientific">Ilex paraguariensis</name>
    <name type="common">yerba mate</name>
    <dbReference type="NCBI Taxonomy" id="185542"/>
    <lineage>
        <taxon>Eukaryota</taxon>
        <taxon>Viridiplantae</taxon>
        <taxon>Streptophyta</taxon>
        <taxon>Embryophyta</taxon>
        <taxon>Tracheophyta</taxon>
        <taxon>Spermatophyta</taxon>
        <taxon>Magnoliopsida</taxon>
        <taxon>eudicotyledons</taxon>
        <taxon>Gunneridae</taxon>
        <taxon>Pentapetalae</taxon>
        <taxon>asterids</taxon>
        <taxon>campanulids</taxon>
        <taxon>Aquifoliales</taxon>
        <taxon>Aquifoliaceae</taxon>
        <taxon>Ilex</taxon>
    </lineage>
</organism>
<dbReference type="PANTHER" id="PTHR33595">
    <property type="entry name" value="VON WILLEBRAND FACTOR A DOMAIN PROTEIN"/>
    <property type="match status" value="1"/>
</dbReference>
<accession>M9ZMD3</accession>
<name>M9ZMD3_9AQUA</name>
<feature type="compositionally biased region" description="Basic residues" evidence="1">
    <location>
        <begin position="49"/>
        <end position="64"/>
    </location>
</feature>
<dbReference type="EMBL" id="KC505154">
    <property type="protein sequence ID" value="AGK36092.1"/>
    <property type="molecule type" value="mRNA"/>
</dbReference>
<gene>
    <name evidence="4" type="ORF">ILEXP_LOCUS11175</name>
</gene>
<dbReference type="PANTHER" id="PTHR33595:SF7">
    <property type="entry name" value="OS12G0242500 PROTEIN"/>
    <property type="match status" value="1"/>
</dbReference>
<sequence>MDGRGGCCIARYAGCSYDMSKVDRIMLRFRPIAPKPAVGGSVSDGSTPGKRKVSVKAGRGKRRYVRDGNSFNKKCNNRKRKGSPEETDPFDKNNSGGSVSGGETAVTLPLLPEEPDPKDSLGGASSGDHSDVTVTIDSVKNVPIWLSFDNSHPVNDGHLTSGFGHVASRTDRTVVMIPQPIRLVGSYVTVECVTETWVDGYGLGSTDKERVMNLERDACPGFISDCLNSVKWANGAYREEMLFGPGQVDGGDVMRVRLVIKDGVSLPEMCPAFTCRLKVVTCGKERSSVTVPCDVWRMEGGGFAWRLDVKAALCLGR</sequence>
<protein>
    <recommendedName>
        <fullName evidence="2">DUF7950 domain-containing protein</fullName>
    </recommendedName>
</protein>
<keyword evidence="5" id="KW-1185">Reference proteome</keyword>
<evidence type="ECO:0000313" key="3">
    <source>
        <dbReference type="EMBL" id="AGK36092.1"/>
    </source>
</evidence>
<dbReference type="InterPro" id="IPR057710">
    <property type="entry name" value="DUF7950"/>
</dbReference>
<feature type="region of interest" description="Disordered" evidence="1">
    <location>
        <begin position="34"/>
        <end position="129"/>
    </location>
</feature>
<evidence type="ECO:0000313" key="5">
    <source>
        <dbReference type="Proteomes" id="UP001642360"/>
    </source>
</evidence>
<dbReference type="Proteomes" id="UP001642360">
    <property type="component" value="Unassembled WGS sequence"/>
</dbReference>
<evidence type="ECO:0000313" key="4">
    <source>
        <dbReference type="EMBL" id="CAK9143460.1"/>
    </source>
</evidence>
<dbReference type="AlphaFoldDB" id="M9ZMD3"/>
<proteinExistence type="evidence at transcript level"/>
<reference evidence="4 5" key="2">
    <citation type="submission" date="2024-02" db="EMBL/GenBank/DDBJ databases">
        <authorList>
            <person name="Vignale AGUSTIN F."/>
            <person name="Sosa J E."/>
            <person name="Modenutti C."/>
        </authorList>
    </citation>
    <scope>NUCLEOTIDE SEQUENCE [LARGE SCALE GENOMIC DNA]</scope>
</reference>
<feature type="domain" description="DUF7950" evidence="2">
    <location>
        <begin position="185"/>
        <end position="314"/>
    </location>
</feature>